<evidence type="ECO:0000256" key="1">
    <source>
        <dbReference type="SAM" id="Phobius"/>
    </source>
</evidence>
<keyword evidence="3" id="KW-1185">Reference proteome</keyword>
<dbReference type="EMBL" id="CACVBS010000032">
    <property type="protein sequence ID" value="CAA7261267.1"/>
    <property type="molecule type" value="Genomic_DNA"/>
</dbReference>
<feature type="transmembrane region" description="Helical" evidence="1">
    <location>
        <begin position="98"/>
        <end position="117"/>
    </location>
</feature>
<reference evidence="2 3" key="1">
    <citation type="submission" date="2020-01" db="EMBL/GenBank/DDBJ databases">
        <authorList>
            <person name="Gupta K D."/>
        </authorList>
    </citation>
    <scope>NUCLEOTIDE SEQUENCE [LARGE SCALE GENOMIC DNA]</scope>
</reference>
<comment type="caution">
    <text evidence="2">The sequence shown here is derived from an EMBL/GenBank/DDBJ whole genome shotgun (WGS) entry which is preliminary data.</text>
</comment>
<dbReference type="OrthoDB" id="3250682at2759"/>
<feature type="transmembrane region" description="Helical" evidence="1">
    <location>
        <begin position="203"/>
        <end position="224"/>
    </location>
</feature>
<evidence type="ECO:0000313" key="2">
    <source>
        <dbReference type="EMBL" id="CAA7261267.1"/>
    </source>
</evidence>
<proteinExistence type="predicted"/>
<evidence type="ECO:0000313" key="3">
    <source>
        <dbReference type="Proteomes" id="UP000467700"/>
    </source>
</evidence>
<dbReference type="AlphaFoldDB" id="A0A8S0XNN2"/>
<keyword evidence="1" id="KW-0472">Membrane</keyword>
<feature type="transmembrane region" description="Helical" evidence="1">
    <location>
        <begin position="244"/>
        <end position="270"/>
    </location>
</feature>
<feature type="transmembrane region" description="Helical" evidence="1">
    <location>
        <begin position="137"/>
        <end position="160"/>
    </location>
</feature>
<organism evidence="2 3">
    <name type="scientific">Cyclocybe aegerita</name>
    <name type="common">Black poplar mushroom</name>
    <name type="synonym">Agrocybe aegerita</name>
    <dbReference type="NCBI Taxonomy" id="1973307"/>
    <lineage>
        <taxon>Eukaryota</taxon>
        <taxon>Fungi</taxon>
        <taxon>Dikarya</taxon>
        <taxon>Basidiomycota</taxon>
        <taxon>Agaricomycotina</taxon>
        <taxon>Agaricomycetes</taxon>
        <taxon>Agaricomycetidae</taxon>
        <taxon>Agaricales</taxon>
        <taxon>Agaricineae</taxon>
        <taxon>Bolbitiaceae</taxon>
        <taxon>Cyclocybe</taxon>
    </lineage>
</organism>
<sequence>MYHVFNFFFFFFWNLKGHGPLFHTIPSIRQAHILSPHMPNDLVGQTERPVGHAHQRGVFSHHKDILPSAATLPVLISEREMPPLSVDAYHNGGSILQAFLYGLYLVSFFQALSSLLVDPSVSPHRWRKREHIRRLTLSVCLLLFLNATISLCLSIVRAVYLAQNEIANWLHVLRGVNNTIQILLADGILIYRLWVVSAMDRRFVAFPLLLWVASLCSSAAALASQAQSSLSQPSTTSTVMYYTWATTWCLTAALNIYCTSFIAFIVWKVIKTASRLRAGTSEASAGENPTLLSVVMVVVESCLLYTIASIIACISTLTRGDFIFITAPVKDAGGDAGAVRVAMVLHVDGAPLMLARSCSLRARHGFQAVVSDGIAPGAKGGTPKRWFGSMGVSRSDINEKTRHDGL</sequence>
<feature type="transmembrane region" description="Helical" evidence="1">
    <location>
        <begin position="180"/>
        <end position="196"/>
    </location>
</feature>
<dbReference type="Proteomes" id="UP000467700">
    <property type="component" value="Unassembled WGS sequence"/>
</dbReference>
<gene>
    <name evidence="2" type="ORF">AAE3_LOCUS3486</name>
</gene>
<keyword evidence="1" id="KW-1133">Transmembrane helix</keyword>
<protein>
    <submittedName>
        <fullName evidence="2">Uncharacterized protein</fullName>
    </submittedName>
</protein>
<accession>A0A8S0XNN2</accession>
<name>A0A8S0XNN2_CYCAE</name>
<keyword evidence="1" id="KW-0812">Transmembrane</keyword>